<sequence>MRVSPIRFTAIDTCALEYGILKICFRISAGAITSISSPYSARPDTASASHFLDKFWLTSPLSYRNPSVLFASFGNTFSGMFGIMGSVLRSVSNGNI</sequence>
<dbReference type="EMBL" id="GBRH01209865">
    <property type="protein sequence ID" value="JAD88030.1"/>
    <property type="molecule type" value="Transcribed_RNA"/>
</dbReference>
<dbReference type="AlphaFoldDB" id="A0A0A9DQT1"/>
<evidence type="ECO:0000313" key="1">
    <source>
        <dbReference type="EMBL" id="JAD88030.1"/>
    </source>
</evidence>
<protein>
    <submittedName>
        <fullName evidence="1">Uncharacterized protein</fullName>
    </submittedName>
</protein>
<proteinExistence type="predicted"/>
<name>A0A0A9DQT1_ARUDO</name>
<organism evidence="1">
    <name type="scientific">Arundo donax</name>
    <name type="common">Giant reed</name>
    <name type="synonym">Donax arundinaceus</name>
    <dbReference type="NCBI Taxonomy" id="35708"/>
    <lineage>
        <taxon>Eukaryota</taxon>
        <taxon>Viridiplantae</taxon>
        <taxon>Streptophyta</taxon>
        <taxon>Embryophyta</taxon>
        <taxon>Tracheophyta</taxon>
        <taxon>Spermatophyta</taxon>
        <taxon>Magnoliopsida</taxon>
        <taxon>Liliopsida</taxon>
        <taxon>Poales</taxon>
        <taxon>Poaceae</taxon>
        <taxon>PACMAD clade</taxon>
        <taxon>Arundinoideae</taxon>
        <taxon>Arundineae</taxon>
        <taxon>Arundo</taxon>
    </lineage>
</organism>
<accession>A0A0A9DQT1</accession>
<reference evidence="1" key="1">
    <citation type="submission" date="2014-09" db="EMBL/GenBank/DDBJ databases">
        <authorList>
            <person name="Magalhaes I.L.F."/>
            <person name="Oliveira U."/>
            <person name="Santos F.R."/>
            <person name="Vidigal T.H.D.A."/>
            <person name="Brescovit A.D."/>
            <person name="Santos A.J."/>
        </authorList>
    </citation>
    <scope>NUCLEOTIDE SEQUENCE</scope>
    <source>
        <tissue evidence="1">Shoot tissue taken approximately 20 cm above the soil surface</tissue>
    </source>
</reference>
<reference evidence="1" key="2">
    <citation type="journal article" date="2015" name="Data Brief">
        <title>Shoot transcriptome of the giant reed, Arundo donax.</title>
        <authorList>
            <person name="Barrero R.A."/>
            <person name="Guerrero F.D."/>
            <person name="Moolhuijzen P."/>
            <person name="Goolsby J.A."/>
            <person name="Tidwell J."/>
            <person name="Bellgard S.E."/>
            <person name="Bellgard M.I."/>
        </authorList>
    </citation>
    <scope>NUCLEOTIDE SEQUENCE</scope>
    <source>
        <tissue evidence="1">Shoot tissue taken approximately 20 cm above the soil surface</tissue>
    </source>
</reference>